<evidence type="ECO:0000256" key="11">
    <source>
        <dbReference type="ARBA" id="ARBA00022692"/>
    </source>
</evidence>
<comment type="similarity">
    <text evidence="5 18">Belongs to the CDS family.</text>
</comment>
<dbReference type="EMBL" id="JAUOZS010000001">
    <property type="protein sequence ID" value="MDT8901329.1"/>
    <property type="molecule type" value="Genomic_DNA"/>
</dbReference>
<dbReference type="RefSeq" id="WP_413779842.1">
    <property type="nucleotide sequence ID" value="NZ_JAUOZS010000001.1"/>
</dbReference>
<evidence type="ECO:0000256" key="3">
    <source>
        <dbReference type="ARBA" id="ARBA00005119"/>
    </source>
</evidence>
<reference evidence="20 21" key="1">
    <citation type="submission" date="2023-07" db="EMBL/GenBank/DDBJ databases">
        <title>The novel representative of Negativicutes class, Anaeroselena agilis gen. nov. sp. nov.</title>
        <authorList>
            <person name="Prokofeva M.I."/>
            <person name="Elcheninov A.G."/>
            <person name="Klyukina A."/>
            <person name="Kublanov I.V."/>
            <person name="Frolov E.N."/>
            <person name="Podosokorskaya O.A."/>
        </authorList>
    </citation>
    <scope>NUCLEOTIDE SEQUENCE [LARGE SCALE GENOMIC DNA]</scope>
    <source>
        <strain evidence="20 21">4137-cl</strain>
    </source>
</reference>
<keyword evidence="21" id="KW-1185">Reference proteome</keyword>
<evidence type="ECO:0000256" key="2">
    <source>
        <dbReference type="ARBA" id="ARBA00004651"/>
    </source>
</evidence>
<gene>
    <name evidence="20" type="ORF">Q4T40_08775</name>
</gene>
<dbReference type="Pfam" id="PF01148">
    <property type="entry name" value="CTP_transf_1"/>
    <property type="match status" value="1"/>
</dbReference>
<comment type="subcellular location">
    <subcellularLocation>
        <location evidence="2">Cell membrane</location>
        <topology evidence="2">Multi-pass membrane protein</topology>
    </subcellularLocation>
</comment>
<sequence length="275" mass="29331">MFIHRVVTAVVGIIIAIFVVNYGQWVFAAAALLLTLLAWHEFSAMACCRQVETAYWLGVAGIVLIWGTAWLGNARETMAVVLLIAFIALAKMVFAPERFSFQDAAATIAGVVYVGLAFAHLVLLRFTDYSVLMATKFGPLSAGAVYLWLAFVGTWSSDTFAYLVGSRFGRRKLAPKVSPGKTWEGTIGGVVGSVIGVTAMGAACALPLGHSAAIGLLVGVVAPVGDLVESSIKRFCAVKDSGRLLPGHGGVLDRFDSVMFAAPAVYYYLQIFIVR</sequence>
<dbReference type="PANTHER" id="PTHR46382">
    <property type="entry name" value="PHOSPHATIDATE CYTIDYLYLTRANSFERASE"/>
    <property type="match status" value="1"/>
</dbReference>
<comment type="catalytic activity">
    <reaction evidence="1 18">
        <text>a 1,2-diacyl-sn-glycero-3-phosphate + CTP + H(+) = a CDP-1,2-diacyl-sn-glycerol + diphosphate</text>
        <dbReference type="Rhea" id="RHEA:16229"/>
        <dbReference type="ChEBI" id="CHEBI:15378"/>
        <dbReference type="ChEBI" id="CHEBI:33019"/>
        <dbReference type="ChEBI" id="CHEBI:37563"/>
        <dbReference type="ChEBI" id="CHEBI:58332"/>
        <dbReference type="ChEBI" id="CHEBI:58608"/>
        <dbReference type="EC" id="2.7.7.41"/>
    </reaction>
</comment>
<evidence type="ECO:0000256" key="18">
    <source>
        <dbReference type="RuleBase" id="RU003938"/>
    </source>
</evidence>
<evidence type="ECO:0000313" key="20">
    <source>
        <dbReference type="EMBL" id="MDT8901329.1"/>
    </source>
</evidence>
<keyword evidence="13 19" id="KW-1133">Transmembrane helix</keyword>
<feature type="transmembrane region" description="Helical" evidence="19">
    <location>
        <begin position="257"/>
        <end position="274"/>
    </location>
</feature>
<comment type="caution">
    <text evidence="20">The sequence shown here is derived from an EMBL/GenBank/DDBJ whole genome shotgun (WGS) entry which is preliminary data.</text>
</comment>
<keyword evidence="17" id="KW-1208">Phospholipid metabolism</keyword>
<keyword evidence="16" id="KW-0594">Phospholipid biosynthesis</keyword>
<evidence type="ECO:0000256" key="12">
    <source>
        <dbReference type="ARBA" id="ARBA00022695"/>
    </source>
</evidence>
<evidence type="ECO:0000256" key="8">
    <source>
        <dbReference type="ARBA" id="ARBA00022475"/>
    </source>
</evidence>
<comment type="pathway">
    <text evidence="3 18">Phospholipid metabolism; CDP-diacylglycerol biosynthesis; CDP-diacylglycerol from sn-glycerol 3-phosphate: step 3/3.</text>
</comment>
<evidence type="ECO:0000256" key="17">
    <source>
        <dbReference type="ARBA" id="ARBA00023264"/>
    </source>
</evidence>
<evidence type="ECO:0000256" key="1">
    <source>
        <dbReference type="ARBA" id="ARBA00001698"/>
    </source>
</evidence>
<accession>A0ABU3NWY3</accession>
<feature type="transmembrane region" description="Helical" evidence="19">
    <location>
        <begin position="146"/>
        <end position="165"/>
    </location>
</feature>
<keyword evidence="14" id="KW-0443">Lipid metabolism</keyword>
<feature type="transmembrane region" description="Helical" evidence="19">
    <location>
        <begin position="77"/>
        <end position="94"/>
    </location>
</feature>
<dbReference type="EC" id="2.7.7.41" evidence="6 18"/>
<feature type="transmembrane region" description="Helical" evidence="19">
    <location>
        <begin position="51"/>
        <end position="71"/>
    </location>
</feature>
<name>A0ABU3NWY3_9FIRM</name>
<evidence type="ECO:0000256" key="13">
    <source>
        <dbReference type="ARBA" id="ARBA00022989"/>
    </source>
</evidence>
<dbReference type="PANTHER" id="PTHR46382:SF1">
    <property type="entry name" value="PHOSPHATIDATE CYTIDYLYLTRANSFERASE"/>
    <property type="match status" value="1"/>
</dbReference>
<dbReference type="PROSITE" id="PS01315">
    <property type="entry name" value="CDS"/>
    <property type="match status" value="1"/>
</dbReference>
<evidence type="ECO:0000256" key="15">
    <source>
        <dbReference type="ARBA" id="ARBA00023136"/>
    </source>
</evidence>
<comment type="pathway">
    <text evidence="4">Lipid metabolism.</text>
</comment>
<keyword evidence="11 18" id="KW-0812">Transmembrane</keyword>
<feature type="transmembrane region" description="Helical" evidence="19">
    <location>
        <begin position="186"/>
        <end position="208"/>
    </location>
</feature>
<keyword evidence="15 19" id="KW-0472">Membrane</keyword>
<dbReference type="GO" id="GO:0004605">
    <property type="term" value="F:phosphatidate cytidylyltransferase activity"/>
    <property type="evidence" value="ECO:0007669"/>
    <property type="project" value="UniProtKB-EC"/>
</dbReference>
<evidence type="ECO:0000256" key="10">
    <source>
        <dbReference type="ARBA" id="ARBA00022679"/>
    </source>
</evidence>
<keyword evidence="9" id="KW-0444">Lipid biosynthesis</keyword>
<proteinExistence type="inferred from homology"/>
<organism evidence="20 21">
    <name type="scientific">Anaeroselena agilis</name>
    <dbReference type="NCBI Taxonomy" id="3063788"/>
    <lineage>
        <taxon>Bacteria</taxon>
        <taxon>Bacillati</taxon>
        <taxon>Bacillota</taxon>
        <taxon>Negativicutes</taxon>
        <taxon>Acetonemataceae</taxon>
        <taxon>Anaeroselena</taxon>
    </lineage>
</organism>
<keyword evidence="10 18" id="KW-0808">Transferase</keyword>
<keyword evidence="12 18" id="KW-0548">Nucleotidyltransferase</keyword>
<evidence type="ECO:0000256" key="5">
    <source>
        <dbReference type="ARBA" id="ARBA00010185"/>
    </source>
</evidence>
<feature type="transmembrane region" description="Helical" evidence="19">
    <location>
        <begin position="106"/>
        <end position="126"/>
    </location>
</feature>
<evidence type="ECO:0000256" key="16">
    <source>
        <dbReference type="ARBA" id="ARBA00023209"/>
    </source>
</evidence>
<feature type="transmembrane region" description="Helical" evidence="19">
    <location>
        <begin position="6"/>
        <end position="39"/>
    </location>
</feature>
<evidence type="ECO:0000256" key="6">
    <source>
        <dbReference type="ARBA" id="ARBA00012487"/>
    </source>
</evidence>
<dbReference type="InterPro" id="IPR000374">
    <property type="entry name" value="PC_trans"/>
</dbReference>
<evidence type="ECO:0000313" key="21">
    <source>
        <dbReference type="Proteomes" id="UP001254848"/>
    </source>
</evidence>
<evidence type="ECO:0000256" key="19">
    <source>
        <dbReference type="SAM" id="Phobius"/>
    </source>
</evidence>
<dbReference type="Proteomes" id="UP001254848">
    <property type="component" value="Unassembled WGS sequence"/>
</dbReference>
<keyword evidence="8" id="KW-1003">Cell membrane</keyword>
<protein>
    <recommendedName>
        <fullName evidence="7 18">Phosphatidate cytidylyltransferase</fullName>
        <ecNumber evidence="6 18">2.7.7.41</ecNumber>
    </recommendedName>
</protein>
<evidence type="ECO:0000256" key="9">
    <source>
        <dbReference type="ARBA" id="ARBA00022516"/>
    </source>
</evidence>
<evidence type="ECO:0000256" key="4">
    <source>
        <dbReference type="ARBA" id="ARBA00005189"/>
    </source>
</evidence>
<evidence type="ECO:0000256" key="7">
    <source>
        <dbReference type="ARBA" id="ARBA00019373"/>
    </source>
</evidence>
<evidence type="ECO:0000256" key="14">
    <source>
        <dbReference type="ARBA" id="ARBA00023098"/>
    </source>
</evidence>